<comment type="caution">
    <text evidence="4">The sequence shown here is derived from an EMBL/GenBank/DDBJ whole genome shotgun (WGS) entry which is preliminary data.</text>
</comment>
<keyword evidence="5" id="KW-1185">Reference proteome</keyword>
<dbReference type="Proteomes" id="UP001500392">
    <property type="component" value="Unassembled WGS sequence"/>
</dbReference>
<evidence type="ECO:0000313" key="4">
    <source>
        <dbReference type="EMBL" id="GAA4091470.1"/>
    </source>
</evidence>
<dbReference type="EMBL" id="BAABDM010000002">
    <property type="protein sequence ID" value="GAA4091470.1"/>
    <property type="molecule type" value="Genomic_DNA"/>
</dbReference>
<dbReference type="Gene3D" id="1.20.120.1600">
    <property type="match status" value="1"/>
</dbReference>
<gene>
    <name evidence="4" type="ORF">GCM10022414_13430</name>
</gene>
<name>A0ABP7WLB0_9GAMM</name>
<evidence type="ECO:0000313" key="5">
    <source>
        <dbReference type="Proteomes" id="UP001500392"/>
    </source>
</evidence>
<evidence type="ECO:0000256" key="2">
    <source>
        <dbReference type="ARBA" id="ARBA00022801"/>
    </source>
</evidence>
<dbReference type="SUPFAM" id="SSF56784">
    <property type="entry name" value="HAD-like"/>
    <property type="match status" value="1"/>
</dbReference>
<dbReference type="InterPro" id="IPR006439">
    <property type="entry name" value="HAD-SF_hydro_IA"/>
</dbReference>
<dbReference type="SFLD" id="SFLDG01129">
    <property type="entry name" value="C1.5:_HAD__Beta-PGM__Phosphata"/>
    <property type="match status" value="1"/>
</dbReference>
<dbReference type="Gene3D" id="3.40.50.1000">
    <property type="entry name" value="HAD superfamily/HAD-like"/>
    <property type="match status" value="1"/>
</dbReference>
<accession>A0ABP7WLB0</accession>
<dbReference type="NCBIfam" id="TIGR01549">
    <property type="entry name" value="HAD-SF-IA-v1"/>
    <property type="match status" value="1"/>
</dbReference>
<dbReference type="GO" id="GO:0016787">
    <property type="term" value="F:hydrolase activity"/>
    <property type="evidence" value="ECO:0007669"/>
    <property type="project" value="UniProtKB-KW"/>
</dbReference>
<reference evidence="5" key="1">
    <citation type="journal article" date="2019" name="Int. J. Syst. Evol. Microbiol.">
        <title>The Global Catalogue of Microorganisms (GCM) 10K type strain sequencing project: providing services to taxonomists for standard genome sequencing and annotation.</title>
        <authorList>
            <consortium name="The Broad Institute Genomics Platform"/>
            <consortium name="The Broad Institute Genome Sequencing Center for Infectious Disease"/>
            <person name="Wu L."/>
            <person name="Ma J."/>
        </authorList>
    </citation>
    <scope>NUCLEOTIDE SEQUENCE [LARGE SCALE GENOMIC DNA]</scope>
    <source>
        <strain evidence="5">JCM 17304</strain>
    </source>
</reference>
<dbReference type="PANTHER" id="PTHR46470:SF4">
    <property type="entry name" value="5-AMINO-6-(5-PHOSPHO-D-RIBITYLAMINO)URACIL PHOSPHATASE YIGB"/>
    <property type="match status" value="1"/>
</dbReference>
<dbReference type="Pfam" id="PF00702">
    <property type="entry name" value="Hydrolase"/>
    <property type="match status" value="1"/>
</dbReference>
<keyword evidence="2 4" id="KW-0378">Hydrolase</keyword>
<dbReference type="PANTHER" id="PTHR46470">
    <property type="entry name" value="N-ACYLNEURAMINATE-9-PHOSPHATASE"/>
    <property type="match status" value="1"/>
</dbReference>
<evidence type="ECO:0000256" key="3">
    <source>
        <dbReference type="ARBA" id="ARBA00022842"/>
    </source>
</evidence>
<dbReference type="InterPro" id="IPR023214">
    <property type="entry name" value="HAD_sf"/>
</dbReference>
<sequence>MNKIKLLSFDLDDTLWHTAPTIANAERAFYEHLQCNAPALVAKFDPDALREHRWQYLRANPGLEHYVSKWRIDSLNQALIESGYGEQSGQLAAAAYDAFYQARQQVYFFEHCADILRELSKDYILISLTNGNADITRLPISKYFHSCFRAEELGAAKPAAPLFLKALTQANCHAHESIHIGDNTHDDVAGAKAVGMHAIQARLAENAPEPHPLADQHFDDWRELPKLIQLFNAS</sequence>
<proteinExistence type="predicted"/>
<protein>
    <submittedName>
        <fullName evidence="4">HAD family hydrolase</fullName>
    </submittedName>
</protein>
<dbReference type="InterPro" id="IPR036412">
    <property type="entry name" value="HAD-like_sf"/>
</dbReference>
<dbReference type="SFLD" id="SFLDS00003">
    <property type="entry name" value="Haloacid_Dehalogenase"/>
    <property type="match status" value="1"/>
</dbReference>
<dbReference type="InterPro" id="IPR051400">
    <property type="entry name" value="HAD-like_hydrolase"/>
</dbReference>
<evidence type="ECO:0000256" key="1">
    <source>
        <dbReference type="ARBA" id="ARBA00001946"/>
    </source>
</evidence>
<comment type="cofactor">
    <cofactor evidence="1">
        <name>Mg(2+)</name>
        <dbReference type="ChEBI" id="CHEBI:18420"/>
    </cofactor>
</comment>
<organism evidence="4 5">
    <name type="scientific">Zhongshania borealis</name>
    <dbReference type="NCBI Taxonomy" id="889488"/>
    <lineage>
        <taxon>Bacteria</taxon>
        <taxon>Pseudomonadati</taxon>
        <taxon>Pseudomonadota</taxon>
        <taxon>Gammaproteobacteria</taxon>
        <taxon>Cellvibrionales</taxon>
        <taxon>Spongiibacteraceae</taxon>
        <taxon>Zhongshania</taxon>
    </lineage>
</organism>
<keyword evidence="3" id="KW-0460">Magnesium</keyword>
<dbReference type="RefSeq" id="WP_344933840.1">
    <property type="nucleotide sequence ID" value="NZ_BAABDM010000002.1"/>
</dbReference>